<accession>A0A0G1GSR4</accession>
<protein>
    <submittedName>
        <fullName evidence="1">Zn-dependent hydrolase of the beta-lactamase fold-like protein</fullName>
    </submittedName>
</protein>
<dbReference type="Gene3D" id="3.60.15.10">
    <property type="entry name" value="Ribonuclease Z/Hydroxyacylglutathione hydrolase-like"/>
    <property type="match status" value="1"/>
</dbReference>
<dbReference type="Pfam" id="PF13483">
    <property type="entry name" value="Lactamase_B_3"/>
    <property type="match status" value="1"/>
</dbReference>
<keyword evidence="1" id="KW-0378">Hydrolase</keyword>
<dbReference type="PANTHER" id="PTHR42967:SF1">
    <property type="entry name" value="MBL FOLD METALLO-HYDROLASE"/>
    <property type="match status" value="1"/>
</dbReference>
<evidence type="ECO:0000313" key="2">
    <source>
        <dbReference type="Proteomes" id="UP000034097"/>
    </source>
</evidence>
<dbReference type="PATRIC" id="fig|1618402.3.peg.499"/>
<organism evidence="1 2">
    <name type="scientific">Candidatus Collierbacteria bacterium GW2011_GWF1_44_12</name>
    <dbReference type="NCBI Taxonomy" id="1618402"/>
    <lineage>
        <taxon>Bacteria</taxon>
        <taxon>Candidatus Collieribacteriota</taxon>
    </lineage>
</organism>
<sequence>MVIIMDPFAADKVGLPYAKDVADILTISHDHEDHNERSMITGPVGRDQTFVIDKEGEYEIGGIEFNAIKTYHDKTEGSERGKNLILTIRVDDINVCHLGDLGHKLTDSQVERLGSIDVLLIPVGGVYTIDSQEAADLIKEIQPSIVVPMHFKASGMKGDYDGLATLEQFLDKSKLPLMGEPVHKIKVDESSLPDDTQILVMNG</sequence>
<reference evidence="1 2" key="1">
    <citation type="journal article" date="2015" name="Nature">
        <title>rRNA introns, odd ribosomes, and small enigmatic genomes across a large radiation of phyla.</title>
        <authorList>
            <person name="Brown C.T."/>
            <person name="Hug L.A."/>
            <person name="Thomas B.C."/>
            <person name="Sharon I."/>
            <person name="Castelle C.J."/>
            <person name="Singh A."/>
            <person name="Wilkins M.J."/>
            <person name="Williams K.H."/>
            <person name="Banfield J.F."/>
        </authorList>
    </citation>
    <scope>NUCLEOTIDE SEQUENCE [LARGE SCALE GENOMIC DNA]</scope>
</reference>
<name>A0A0G1GSR4_9BACT</name>
<dbReference type="EMBL" id="LCHQ01000020">
    <property type="protein sequence ID" value="KKT38106.1"/>
    <property type="molecule type" value="Genomic_DNA"/>
</dbReference>
<dbReference type="Proteomes" id="UP000034097">
    <property type="component" value="Unassembled WGS sequence"/>
</dbReference>
<dbReference type="InterPro" id="IPR036866">
    <property type="entry name" value="RibonucZ/Hydroxyglut_hydro"/>
</dbReference>
<gene>
    <name evidence="1" type="ORF">UW26_C0020G0004</name>
</gene>
<comment type="caution">
    <text evidence="1">The sequence shown here is derived from an EMBL/GenBank/DDBJ whole genome shotgun (WGS) entry which is preliminary data.</text>
</comment>
<dbReference type="GO" id="GO:0016787">
    <property type="term" value="F:hydrolase activity"/>
    <property type="evidence" value="ECO:0007669"/>
    <property type="project" value="UniProtKB-KW"/>
</dbReference>
<dbReference type="SUPFAM" id="SSF56281">
    <property type="entry name" value="Metallo-hydrolase/oxidoreductase"/>
    <property type="match status" value="1"/>
</dbReference>
<dbReference type="PANTHER" id="PTHR42967">
    <property type="entry name" value="METAL DEPENDENT HYDROLASE"/>
    <property type="match status" value="1"/>
</dbReference>
<evidence type="ECO:0000313" key="1">
    <source>
        <dbReference type="EMBL" id="KKT38106.1"/>
    </source>
</evidence>
<dbReference type="AlphaFoldDB" id="A0A0G1GSR4"/>
<proteinExistence type="predicted"/>